<gene>
    <name evidence="2" type="ORF">PECAL_2P00140</name>
</gene>
<feature type="region of interest" description="Disordered" evidence="1">
    <location>
        <begin position="93"/>
        <end position="112"/>
    </location>
</feature>
<dbReference type="Proteomes" id="UP000789595">
    <property type="component" value="Unassembled WGS sequence"/>
</dbReference>
<comment type="caution">
    <text evidence="2">The sequence shown here is derived from an EMBL/GenBank/DDBJ whole genome shotgun (WGS) entry which is preliminary data.</text>
</comment>
<feature type="region of interest" description="Disordered" evidence="1">
    <location>
        <begin position="1"/>
        <end position="39"/>
    </location>
</feature>
<dbReference type="EMBL" id="CAKKNE010000002">
    <property type="protein sequence ID" value="CAH0367020.1"/>
    <property type="molecule type" value="Genomic_DNA"/>
</dbReference>
<proteinExistence type="predicted"/>
<evidence type="ECO:0000256" key="1">
    <source>
        <dbReference type="SAM" id="MobiDB-lite"/>
    </source>
</evidence>
<evidence type="ECO:0000313" key="3">
    <source>
        <dbReference type="Proteomes" id="UP000789595"/>
    </source>
</evidence>
<organism evidence="2 3">
    <name type="scientific">Pelagomonas calceolata</name>
    <dbReference type="NCBI Taxonomy" id="35677"/>
    <lineage>
        <taxon>Eukaryota</taxon>
        <taxon>Sar</taxon>
        <taxon>Stramenopiles</taxon>
        <taxon>Ochrophyta</taxon>
        <taxon>Pelagophyceae</taxon>
        <taxon>Pelagomonadales</taxon>
        <taxon>Pelagomonadaceae</taxon>
        <taxon>Pelagomonas</taxon>
    </lineage>
</organism>
<evidence type="ECO:0000313" key="2">
    <source>
        <dbReference type="EMBL" id="CAH0367020.1"/>
    </source>
</evidence>
<protein>
    <submittedName>
        <fullName evidence="2">Uncharacterized protein</fullName>
    </submittedName>
</protein>
<sequence>MDVDSVRRRHPTPASPIVSRRPAAMPVTPRSGATPTAPRQMRFVPAAAPQVTPVTPQATPASPIMAPRRWGIKHGRLVHAGLKPRKLPKLRLKKRPAAPASPGPRVRQVSIEDDAAPTEPSLLLAAAAAPMPIPSRREAGIAMQVSVDSEDEDDWGHFSFEDGDAPPSSLENYRWN</sequence>
<dbReference type="AlphaFoldDB" id="A0A8J2WG27"/>
<feature type="region of interest" description="Disordered" evidence="1">
    <location>
        <begin position="146"/>
        <end position="176"/>
    </location>
</feature>
<accession>A0A8J2WG27</accession>
<reference evidence="2" key="1">
    <citation type="submission" date="2021-11" db="EMBL/GenBank/DDBJ databases">
        <authorList>
            <consortium name="Genoscope - CEA"/>
            <person name="William W."/>
        </authorList>
    </citation>
    <scope>NUCLEOTIDE SEQUENCE</scope>
</reference>
<name>A0A8J2WG27_9STRA</name>
<keyword evidence="3" id="KW-1185">Reference proteome</keyword>